<dbReference type="RefSeq" id="XP_024723499.1">
    <property type="nucleotide sequence ID" value="XM_024863662.1"/>
</dbReference>
<accession>A0A2T3B9D3</accession>
<evidence type="ECO:0000313" key="3">
    <source>
        <dbReference type="Proteomes" id="UP000241818"/>
    </source>
</evidence>
<feature type="compositionally biased region" description="Acidic residues" evidence="1">
    <location>
        <begin position="225"/>
        <end position="250"/>
    </location>
</feature>
<dbReference type="Proteomes" id="UP000241818">
    <property type="component" value="Unassembled WGS sequence"/>
</dbReference>
<protein>
    <submittedName>
        <fullName evidence="2">Uncharacterized protein</fullName>
    </submittedName>
</protein>
<dbReference type="AlphaFoldDB" id="A0A2T3B9D3"/>
<dbReference type="EMBL" id="KZ679008">
    <property type="protein sequence ID" value="PSS23453.1"/>
    <property type="molecule type" value="Genomic_DNA"/>
</dbReference>
<feature type="compositionally biased region" description="Basic residues" evidence="1">
    <location>
        <begin position="282"/>
        <end position="303"/>
    </location>
</feature>
<reference evidence="2 3" key="1">
    <citation type="journal article" date="2018" name="New Phytol.">
        <title>Comparative genomics and transcriptomics depict ericoid mycorrhizal fungi as versatile saprotrophs and plant mutualists.</title>
        <authorList>
            <person name="Martino E."/>
            <person name="Morin E."/>
            <person name="Grelet G.A."/>
            <person name="Kuo A."/>
            <person name="Kohler A."/>
            <person name="Daghino S."/>
            <person name="Barry K.W."/>
            <person name="Cichocki N."/>
            <person name="Clum A."/>
            <person name="Dockter R.B."/>
            <person name="Hainaut M."/>
            <person name="Kuo R.C."/>
            <person name="LaButti K."/>
            <person name="Lindahl B.D."/>
            <person name="Lindquist E.A."/>
            <person name="Lipzen A."/>
            <person name="Khouja H.R."/>
            <person name="Magnuson J."/>
            <person name="Murat C."/>
            <person name="Ohm R.A."/>
            <person name="Singer S.W."/>
            <person name="Spatafora J.W."/>
            <person name="Wang M."/>
            <person name="Veneault-Fourrey C."/>
            <person name="Henrissat B."/>
            <person name="Grigoriev I.V."/>
            <person name="Martin F.M."/>
            <person name="Perotto S."/>
        </authorList>
    </citation>
    <scope>NUCLEOTIDE SEQUENCE [LARGE SCALE GENOMIC DNA]</scope>
    <source>
        <strain evidence="2 3">ATCC 22711</strain>
    </source>
</reference>
<proteinExistence type="predicted"/>
<feature type="compositionally biased region" description="Acidic residues" evidence="1">
    <location>
        <begin position="266"/>
        <end position="277"/>
    </location>
</feature>
<evidence type="ECO:0000313" key="2">
    <source>
        <dbReference type="EMBL" id="PSS23453.1"/>
    </source>
</evidence>
<keyword evidence="3" id="KW-1185">Reference proteome</keyword>
<dbReference type="GeneID" id="36571743"/>
<organism evidence="2 3">
    <name type="scientific">Amorphotheca resinae ATCC 22711</name>
    <dbReference type="NCBI Taxonomy" id="857342"/>
    <lineage>
        <taxon>Eukaryota</taxon>
        <taxon>Fungi</taxon>
        <taxon>Dikarya</taxon>
        <taxon>Ascomycota</taxon>
        <taxon>Pezizomycotina</taxon>
        <taxon>Leotiomycetes</taxon>
        <taxon>Helotiales</taxon>
        <taxon>Amorphothecaceae</taxon>
        <taxon>Amorphotheca</taxon>
    </lineage>
</organism>
<dbReference type="InParanoid" id="A0A2T3B9D3"/>
<sequence>MPPKSKRVPVSKPPPRITIQPEVPVICCSDIILIVDPKSNLPAFHKSLIYSLITEVKLHFFKPHFQVEPAPPRTPKKFRYVIQVTTRISNPDTSSSFLKEELATDKPWRWFVPFNEDLVPSSVESEESEEENIGHFSFQNSIKYPTYQSQIKERNWVEIESAEVPVMFTKGMYEREATESLRFRCNEPGHMGKIWTFQVLAPHWLQTELPKPVVKKVKREISETPNEEEATDGDDELDSEGEEVDEDEYDGPGIRMKTHKRSASWIEDDEENEDDDYSTGYKSRRGGKARKGKTVAKKAKAKKQLSEDMDWVPTGRR</sequence>
<name>A0A2T3B9D3_AMORE</name>
<gene>
    <name evidence="2" type="ORF">M430DRAFT_17375</name>
</gene>
<evidence type="ECO:0000256" key="1">
    <source>
        <dbReference type="SAM" id="MobiDB-lite"/>
    </source>
</evidence>
<feature type="region of interest" description="Disordered" evidence="1">
    <location>
        <begin position="219"/>
        <end position="317"/>
    </location>
</feature>